<keyword evidence="4" id="KW-1003">Cell membrane</keyword>
<evidence type="ECO:0000256" key="1">
    <source>
        <dbReference type="ARBA" id="ARBA00004162"/>
    </source>
</evidence>
<evidence type="ECO:0000256" key="10">
    <source>
        <dbReference type="SAM" id="MobiDB-lite"/>
    </source>
</evidence>
<dbReference type="GO" id="GO:0005886">
    <property type="term" value="C:plasma membrane"/>
    <property type="evidence" value="ECO:0007669"/>
    <property type="project" value="UniProtKB-SubCell"/>
</dbReference>
<dbReference type="PANTHER" id="PTHR33909">
    <property type="entry name" value="SEC TRANSLOCON ACCESSORY COMPLEX SUBUNIT YAJC"/>
    <property type="match status" value="1"/>
</dbReference>
<protein>
    <submittedName>
        <fullName evidence="11">Protein translocase subunit yajC</fullName>
    </submittedName>
</protein>
<proteinExistence type="inferred from homology"/>
<reference evidence="12" key="1">
    <citation type="submission" date="2016-10" db="EMBL/GenBank/DDBJ databases">
        <authorList>
            <person name="Varghese N."/>
            <person name="Submissions S."/>
        </authorList>
    </citation>
    <scope>NUCLEOTIDE SEQUENCE [LARGE SCALE GENOMIC DNA]</scope>
    <source>
        <strain evidence="12">DSM 45079</strain>
    </source>
</reference>
<gene>
    <name evidence="11" type="ORF">SAMN04488563_4423</name>
</gene>
<dbReference type="AlphaFoldDB" id="A0A1H2KWT5"/>
<sequence>MEALLLPVLLIAVFYFLLIRPQQKQRRQMAELQQSVQPGTKVMTTAGLFATVVEVNDDEVVLEVAPGVHSRYVRRAIANVVQPEEPVVPATPADDVIDDAPTHEPVQAKGEDRTNGDDIR</sequence>
<dbReference type="InterPro" id="IPR003849">
    <property type="entry name" value="Preprotein_translocase_YajC"/>
</dbReference>
<comment type="similarity">
    <text evidence="2">Belongs to the YajC family.</text>
</comment>
<organism evidence="11 12">
    <name type="scientific">Jiangella alkaliphila</name>
    <dbReference type="NCBI Taxonomy" id="419479"/>
    <lineage>
        <taxon>Bacteria</taxon>
        <taxon>Bacillati</taxon>
        <taxon>Actinomycetota</taxon>
        <taxon>Actinomycetes</taxon>
        <taxon>Jiangellales</taxon>
        <taxon>Jiangellaceae</taxon>
        <taxon>Jiangella</taxon>
    </lineage>
</organism>
<evidence type="ECO:0000256" key="7">
    <source>
        <dbReference type="ARBA" id="ARBA00022989"/>
    </source>
</evidence>
<dbReference type="PRINTS" id="PR01853">
    <property type="entry name" value="YAJCTRNLCASE"/>
</dbReference>
<keyword evidence="7" id="KW-1133">Transmembrane helix</keyword>
<dbReference type="SMART" id="SM01323">
    <property type="entry name" value="YajC"/>
    <property type="match status" value="1"/>
</dbReference>
<name>A0A1H2KWT5_9ACTN</name>
<dbReference type="EMBL" id="LT629791">
    <property type="protein sequence ID" value="SDU72868.1"/>
    <property type="molecule type" value="Genomic_DNA"/>
</dbReference>
<evidence type="ECO:0000313" key="11">
    <source>
        <dbReference type="EMBL" id="SDU72868.1"/>
    </source>
</evidence>
<feature type="region of interest" description="Disordered" evidence="10">
    <location>
        <begin position="84"/>
        <end position="120"/>
    </location>
</feature>
<feature type="compositionally biased region" description="Basic and acidic residues" evidence="10">
    <location>
        <begin position="109"/>
        <end position="120"/>
    </location>
</feature>
<comment type="subcellular location">
    <subcellularLocation>
        <location evidence="1">Cell membrane</location>
        <topology evidence="1">Single-pass membrane protein</topology>
    </subcellularLocation>
</comment>
<evidence type="ECO:0000256" key="2">
    <source>
        <dbReference type="ARBA" id="ARBA00006742"/>
    </source>
</evidence>
<keyword evidence="9" id="KW-0472">Membrane</keyword>
<keyword evidence="3" id="KW-0813">Transport</keyword>
<evidence type="ECO:0000256" key="3">
    <source>
        <dbReference type="ARBA" id="ARBA00022448"/>
    </source>
</evidence>
<dbReference type="Pfam" id="PF02699">
    <property type="entry name" value="YajC"/>
    <property type="match status" value="1"/>
</dbReference>
<dbReference type="OrthoDB" id="2200301at2"/>
<dbReference type="Proteomes" id="UP000182977">
    <property type="component" value="Chromosome I"/>
</dbReference>
<dbReference type="NCBIfam" id="TIGR00739">
    <property type="entry name" value="yajC"/>
    <property type="match status" value="1"/>
</dbReference>
<dbReference type="STRING" id="419479.SAMN04488563_4423"/>
<dbReference type="RefSeq" id="WP_046770415.1">
    <property type="nucleotide sequence ID" value="NZ_LBMC01000020.1"/>
</dbReference>
<accession>A0A1H2KWT5</accession>
<evidence type="ECO:0000256" key="8">
    <source>
        <dbReference type="ARBA" id="ARBA00023010"/>
    </source>
</evidence>
<keyword evidence="8" id="KW-0811">Translocation</keyword>
<evidence type="ECO:0000313" key="12">
    <source>
        <dbReference type="Proteomes" id="UP000182977"/>
    </source>
</evidence>
<dbReference type="PANTHER" id="PTHR33909:SF1">
    <property type="entry name" value="SEC TRANSLOCON ACCESSORY COMPLEX SUBUNIT YAJC"/>
    <property type="match status" value="1"/>
</dbReference>
<evidence type="ECO:0000256" key="5">
    <source>
        <dbReference type="ARBA" id="ARBA00022692"/>
    </source>
</evidence>
<evidence type="ECO:0000256" key="4">
    <source>
        <dbReference type="ARBA" id="ARBA00022475"/>
    </source>
</evidence>
<evidence type="ECO:0000256" key="6">
    <source>
        <dbReference type="ARBA" id="ARBA00022927"/>
    </source>
</evidence>
<keyword evidence="6" id="KW-0653">Protein transport</keyword>
<keyword evidence="12" id="KW-1185">Reference proteome</keyword>
<dbReference type="GO" id="GO:0015031">
    <property type="term" value="P:protein transport"/>
    <property type="evidence" value="ECO:0007669"/>
    <property type="project" value="UniProtKB-KW"/>
</dbReference>
<evidence type="ECO:0000256" key="9">
    <source>
        <dbReference type="ARBA" id="ARBA00023136"/>
    </source>
</evidence>
<keyword evidence="5" id="KW-0812">Transmembrane</keyword>